<gene>
    <name evidence="2" type="ORF">DNTS_034986</name>
</gene>
<keyword evidence="1" id="KW-1133">Transmembrane helix</keyword>
<dbReference type="STRING" id="623744.A0A553MT90"/>
<protein>
    <recommendedName>
        <fullName evidence="4">Ig-like domain-containing protein</fullName>
    </recommendedName>
</protein>
<keyword evidence="1" id="KW-0812">Transmembrane</keyword>
<evidence type="ECO:0000313" key="2">
    <source>
        <dbReference type="EMBL" id="TRY56399.1"/>
    </source>
</evidence>
<reference evidence="2 3" key="1">
    <citation type="journal article" date="2019" name="Sci. Data">
        <title>Hybrid genome assembly and annotation of Danionella translucida.</title>
        <authorList>
            <person name="Kadobianskyi M."/>
            <person name="Schulze L."/>
            <person name="Schuelke M."/>
            <person name="Judkewitz B."/>
        </authorList>
    </citation>
    <scope>NUCLEOTIDE SEQUENCE [LARGE SCALE GENOMIC DNA]</scope>
    <source>
        <strain evidence="2 3">Bolton</strain>
    </source>
</reference>
<dbReference type="InterPro" id="IPR013783">
    <property type="entry name" value="Ig-like_fold"/>
</dbReference>
<dbReference type="OrthoDB" id="9942764at2759"/>
<dbReference type="InterPro" id="IPR036179">
    <property type="entry name" value="Ig-like_dom_sf"/>
</dbReference>
<evidence type="ECO:0000256" key="1">
    <source>
        <dbReference type="SAM" id="Phobius"/>
    </source>
</evidence>
<dbReference type="Proteomes" id="UP000316079">
    <property type="component" value="Unassembled WGS sequence"/>
</dbReference>
<dbReference type="AlphaFoldDB" id="A0A553MT90"/>
<dbReference type="SUPFAM" id="SSF48726">
    <property type="entry name" value="Immunoglobulin"/>
    <property type="match status" value="2"/>
</dbReference>
<proteinExistence type="predicted"/>
<dbReference type="Gene3D" id="2.60.40.10">
    <property type="entry name" value="Immunoglobulins"/>
    <property type="match status" value="2"/>
</dbReference>
<organism evidence="2 3">
    <name type="scientific">Danionella cerebrum</name>
    <dbReference type="NCBI Taxonomy" id="2873325"/>
    <lineage>
        <taxon>Eukaryota</taxon>
        <taxon>Metazoa</taxon>
        <taxon>Chordata</taxon>
        <taxon>Craniata</taxon>
        <taxon>Vertebrata</taxon>
        <taxon>Euteleostomi</taxon>
        <taxon>Actinopterygii</taxon>
        <taxon>Neopterygii</taxon>
        <taxon>Teleostei</taxon>
        <taxon>Ostariophysi</taxon>
        <taxon>Cypriniformes</taxon>
        <taxon>Danionidae</taxon>
        <taxon>Danioninae</taxon>
        <taxon>Danionella</taxon>
    </lineage>
</organism>
<sequence length="255" mass="28421">MSELCPFNCQSAEGLNTQTTVVRCEGIKADTIIDKVVLQKTPARQIIYEKPSDNTSKLDPRITSSEKSTWLSLEIRNTTFSDDGEYICKLQTDCAKYTIIYTTPVTSQMDGRKADLICNATKGYPAGFIHWFDRIGTNWTENAVLTKEPKEINGVKSVVLSSKLSFKTFDPLRAPFSCVVLNSKYDEEDEVKPSAQINPSEPNKINMISAAVVIGSLIVGLLCALLIFRRKRIHYYDRGSSAGEDSECPATNERD</sequence>
<name>A0A553MT90_9TELE</name>
<keyword evidence="3" id="KW-1185">Reference proteome</keyword>
<evidence type="ECO:0000313" key="3">
    <source>
        <dbReference type="Proteomes" id="UP000316079"/>
    </source>
</evidence>
<evidence type="ECO:0008006" key="4">
    <source>
        <dbReference type="Google" id="ProtNLM"/>
    </source>
</evidence>
<dbReference type="EMBL" id="SRMA01027286">
    <property type="protein sequence ID" value="TRY56399.1"/>
    <property type="molecule type" value="Genomic_DNA"/>
</dbReference>
<comment type="caution">
    <text evidence="2">The sequence shown here is derived from an EMBL/GenBank/DDBJ whole genome shotgun (WGS) entry which is preliminary data.</text>
</comment>
<keyword evidence="1" id="KW-0472">Membrane</keyword>
<accession>A0A553MT90</accession>
<feature type="transmembrane region" description="Helical" evidence="1">
    <location>
        <begin position="207"/>
        <end position="228"/>
    </location>
</feature>